<dbReference type="EMBL" id="JAWXYG010000014">
    <property type="protein sequence ID" value="KAK4254241.1"/>
    <property type="molecule type" value="Genomic_DNA"/>
</dbReference>
<accession>A0AAE1INI9</accession>
<name>A0AAE1INI9_9FABA</name>
<evidence type="ECO:0000313" key="4">
    <source>
        <dbReference type="EMBL" id="KAK4254241.1"/>
    </source>
</evidence>
<feature type="region of interest" description="Disordered" evidence="2">
    <location>
        <begin position="91"/>
        <end position="110"/>
    </location>
</feature>
<reference evidence="4" key="1">
    <citation type="submission" date="2023-10" db="EMBL/GenBank/DDBJ databases">
        <title>Chromosome-level genome of the transformable northern wattle, Acacia crassicarpa.</title>
        <authorList>
            <person name="Massaro I."/>
            <person name="Sinha N.R."/>
            <person name="Poethig S."/>
            <person name="Leichty A.R."/>
        </authorList>
    </citation>
    <scope>NUCLEOTIDE SEQUENCE</scope>
    <source>
        <strain evidence="4">Acra3RX</strain>
        <tissue evidence="4">Leaf</tissue>
    </source>
</reference>
<comment type="similarity">
    <text evidence="1">Belongs to the peptidase C14B family.</text>
</comment>
<dbReference type="Proteomes" id="UP001293593">
    <property type="component" value="Unassembled WGS sequence"/>
</dbReference>
<feature type="domain" description="Peptidase C14 caspase" evidence="3">
    <location>
        <begin position="488"/>
        <end position="725"/>
    </location>
</feature>
<evidence type="ECO:0000259" key="3">
    <source>
        <dbReference type="Pfam" id="PF00656"/>
    </source>
</evidence>
<dbReference type="InterPro" id="IPR029030">
    <property type="entry name" value="Caspase-like_dom_sf"/>
</dbReference>
<evidence type="ECO:0000256" key="1">
    <source>
        <dbReference type="ARBA" id="ARBA00009005"/>
    </source>
</evidence>
<dbReference type="AlphaFoldDB" id="A0AAE1INI9"/>
<proteinExistence type="inferred from homology"/>
<keyword evidence="5" id="KW-1185">Reference proteome</keyword>
<evidence type="ECO:0000313" key="5">
    <source>
        <dbReference type="Proteomes" id="UP001293593"/>
    </source>
</evidence>
<dbReference type="GO" id="GO:0004197">
    <property type="term" value="F:cysteine-type endopeptidase activity"/>
    <property type="evidence" value="ECO:0007669"/>
    <property type="project" value="InterPro"/>
</dbReference>
<dbReference type="SUPFAM" id="SSF52129">
    <property type="entry name" value="Caspase-like"/>
    <property type="match status" value="2"/>
</dbReference>
<feature type="compositionally biased region" description="Low complexity" evidence="2">
    <location>
        <begin position="98"/>
        <end position="110"/>
    </location>
</feature>
<evidence type="ECO:0000256" key="2">
    <source>
        <dbReference type="SAM" id="MobiDB-lite"/>
    </source>
</evidence>
<dbReference type="Pfam" id="PF00656">
    <property type="entry name" value="Peptidase_C14"/>
    <property type="match status" value="2"/>
</dbReference>
<dbReference type="InterPro" id="IPR011600">
    <property type="entry name" value="Pept_C14_caspase"/>
</dbReference>
<dbReference type="PANTHER" id="PTHR48104">
    <property type="entry name" value="METACASPASE-4"/>
    <property type="match status" value="1"/>
</dbReference>
<dbReference type="GO" id="GO:0005737">
    <property type="term" value="C:cytoplasm"/>
    <property type="evidence" value="ECO:0007669"/>
    <property type="project" value="TreeGrafter"/>
</dbReference>
<dbReference type="PROSITE" id="PS51257">
    <property type="entry name" value="PROKAR_LIPOPROTEIN"/>
    <property type="match status" value="1"/>
</dbReference>
<comment type="caution">
    <text evidence="4">The sequence shown here is derived from an EMBL/GenBank/DDBJ whole genome shotgun (WGS) entry which is preliminary data.</text>
</comment>
<feature type="domain" description="Peptidase C14 caspase" evidence="3">
    <location>
        <begin position="116"/>
        <end position="358"/>
    </location>
</feature>
<dbReference type="InterPro" id="IPR050452">
    <property type="entry name" value="Metacaspase"/>
</dbReference>
<dbReference type="GO" id="GO:0006508">
    <property type="term" value="P:proteolysis"/>
    <property type="evidence" value="ECO:0007669"/>
    <property type="project" value="InterPro"/>
</dbReference>
<protein>
    <recommendedName>
        <fullName evidence="3">Peptidase C14 caspase domain-containing protein</fullName>
    </recommendedName>
</protein>
<organism evidence="4 5">
    <name type="scientific">Acacia crassicarpa</name>
    <name type="common">northern wattle</name>
    <dbReference type="NCBI Taxonomy" id="499986"/>
    <lineage>
        <taxon>Eukaryota</taxon>
        <taxon>Viridiplantae</taxon>
        <taxon>Streptophyta</taxon>
        <taxon>Embryophyta</taxon>
        <taxon>Tracheophyta</taxon>
        <taxon>Spermatophyta</taxon>
        <taxon>Magnoliopsida</taxon>
        <taxon>eudicotyledons</taxon>
        <taxon>Gunneridae</taxon>
        <taxon>Pentapetalae</taxon>
        <taxon>rosids</taxon>
        <taxon>fabids</taxon>
        <taxon>Fabales</taxon>
        <taxon>Fabaceae</taxon>
        <taxon>Caesalpinioideae</taxon>
        <taxon>mimosoid clade</taxon>
        <taxon>Acacieae</taxon>
        <taxon>Acacia</taxon>
    </lineage>
</organism>
<dbReference type="Gene3D" id="3.40.50.12660">
    <property type="match status" value="2"/>
</dbReference>
<dbReference type="PANTHER" id="PTHR48104:SF17">
    <property type="entry name" value="METACASPASE-3"/>
    <property type="match status" value="1"/>
</dbReference>
<sequence length="772" mass="85617">MNSRRRGILFPTSTTVYGCYKCQRIICSRPNEQAKITCSGCGGEFIVPVKTTAYRCSNCQAVTTGHGQLIPDSPIPGQKLILGSVLFKHNQSDKGHQSSSSSSTGSSSTLSRRCNKRALLCGVTYKKRRYKLKGTINDVMNMREMLVKIFDFPKESIRILTEGEKDQHLVPTKKNILDSLKWLVEGCKPGDSLVFYFSGHGLQQPDLKEDELDGFDETLCPVDFLQEGMIVDNDLNSILVWPLKNGVTLHAIVDTCHSGTILDLGYVYKLGNHEWEDNKPPAKVPMRKHTSGGLAICFSACEDSQIAIDTTAFRKGMQGVMTHLFIKAIKENQNITYGGILEKVQEGIAMINQKSCYPRIFRGPRRHYISQPIITLKKLTKGKHTMAERKERCSHCGRLLLVTPETHVFKCAVCHGITQIGQASNTLSLVYNSMSHAANRLRGYINTMITGSFSSNVAYGTPNYGYYPQPQLLRPPAPLVPASAYGSKRALLCGICYHGRSYKLKGSLNDVKFMRHFLINQFGFPGDSILMLTDDKEEKNPLKIPTKKNIQTAMRWLVEGCRPGDSLVFHFSGHGTQEVDRNMDEIDGYDETLLPVDYEINGMILDDEINATIVRPLPRGSKLHAIIDACHSGTILDLPFVCKMSREGFYTWEDHTRPMADYKGTRGGLAICISACDDAGSSVDTSAFGGKVVTGALTYSFIQAVQNEPGLTYSRLLSAIRAAIRGAKVGIVALNGPIISLLNKMLGMDHIRQDAQLSSSEKFDIHTQRFVL</sequence>
<gene>
    <name evidence="4" type="ORF">QN277_009647</name>
</gene>